<dbReference type="GO" id="GO:0004252">
    <property type="term" value="F:serine-type endopeptidase activity"/>
    <property type="evidence" value="ECO:0007669"/>
    <property type="project" value="InterPro"/>
</dbReference>
<dbReference type="InterPro" id="IPR036770">
    <property type="entry name" value="Ankyrin_rpt-contain_sf"/>
</dbReference>
<dbReference type="PROSITE" id="PS50240">
    <property type="entry name" value="TRYPSIN_DOM"/>
    <property type="match status" value="1"/>
</dbReference>
<dbReference type="Pfam" id="PF00089">
    <property type="entry name" value="Trypsin"/>
    <property type="match status" value="1"/>
</dbReference>
<dbReference type="PANTHER" id="PTHR46954:SF1">
    <property type="entry name" value="C2H2-TYPE DOMAIN-CONTAINING PROTEIN"/>
    <property type="match status" value="1"/>
</dbReference>
<accession>A0A9J6BQT9</accession>
<dbReference type="CDD" id="cd00190">
    <property type="entry name" value="Tryp_SPc"/>
    <property type="match status" value="1"/>
</dbReference>
<dbReference type="PRINTS" id="PR00722">
    <property type="entry name" value="CHYMOTRYPSIN"/>
</dbReference>
<dbReference type="InterPro" id="IPR027417">
    <property type="entry name" value="P-loop_NTPase"/>
</dbReference>
<dbReference type="SMART" id="SM00020">
    <property type="entry name" value="Tryp_SPc"/>
    <property type="match status" value="1"/>
</dbReference>
<comment type="caution">
    <text evidence="3">The sequence shown here is derived from an EMBL/GenBank/DDBJ whole genome shotgun (WGS) entry which is preliminary data.</text>
</comment>
<evidence type="ECO:0000313" key="4">
    <source>
        <dbReference type="Proteomes" id="UP001107558"/>
    </source>
</evidence>
<dbReference type="PANTHER" id="PTHR46954">
    <property type="entry name" value="C2H2-TYPE DOMAIN-CONTAINING PROTEIN"/>
    <property type="match status" value="1"/>
</dbReference>
<dbReference type="SUPFAM" id="SSF48403">
    <property type="entry name" value="Ankyrin repeat"/>
    <property type="match status" value="1"/>
</dbReference>
<organism evidence="3 4">
    <name type="scientific">Polypedilum vanderplanki</name>
    <name type="common">Sleeping chironomid midge</name>
    <dbReference type="NCBI Taxonomy" id="319348"/>
    <lineage>
        <taxon>Eukaryota</taxon>
        <taxon>Metazoa</taxon>
        <taxon>Ecdysozoa</taxon>
        <taxon>Arthropoda</taxon>
        <taxon>Hexapoda</taxon>
        <taxon>Insecta</taxon>
        <taxon>Pterygota</taxon>
        <taxon>Neoptera</taxon>
        <taxon>Endopterygota</taxon>
        <taxon>Diptera</taxon>
        <taxon>Nematocera</taxon>
        <taxon>Chironomoidea</taxon>
        <taxon>Chironomidae</taxon>
        <taxon>Chironominae</taxon>
        <taxon>Polypedilum</taxon>
        <taxon>Polypedilum</taxon>
    </lineage>
</organism>
<dbReference type="InterPro" id="IPR001254">
    <property type="entry name" value="Trypsin_dom"/>
</dbReference>
<sequence length="2156" mass="252076">MKQLEGNRKRQQIYRDKKKRIYDDMVREDSDVAFKTKLQSKKGRPAIVDEQPELLSTILKIATFGAAADDKRCCEALRTVKTLSELTDALHREGFNIGKSTVYYHLLPKNQKTIDGKKHIQTVPVRLIKAEKSLHQQHQDAKFCSSTINNLYELASFLGNNEVSLISQDDKAKVPIGIAAAHHQAPLLMNLEYRVKLPDHDWIVAEKHKLTPWSYSHAKDFNRIYELEDFEEFLYTKNSLPKPVLILLVDGGPDENPRYQKTIEIAIHHFIERSLDALFIATNAPHRSAFNPVERRMAPLSRHLTELEYKNFKFAGETLADVFSSVVIDGYSTVAEFIDQKDSEIHPDEIIKKSQHWIANHPHYQIIKIDTIFEPFTINDLEKLNQTNATIIAFQSTIDGKFCVFWKFNYQYFVLNVTDNIEKDNLDNLLHFTINFLIKSLDEDHSGVANIDNNQTLFLSSLRDKNGLNLFFIAAQNGNTIIVKIFLQIAFNVNYRQDGKIAADLAYENQHFDTLLELLKSNSCFPKNFNAEDCTEELKKFSQISQKLHEDIENNNNSDIERILNENSHLRYFYNHENISASATAIKFKNFEAYEMFVVKNLLFAHNENFEKLVEDLSKSECKQIREIHFKHKKNVQEQHLIKLIEKSSLCHSVSDPQEKFSLITNAYKILNKIKEIKILLKIAATLSNLHLIFDFNHDSVHYLDPTADSKTLGLFYLNGRIYIGAKQFLDPKTEHQTFATIAHELCHFVIYNVFNNIAKPYRKDDKETENEFEQISSECKSKKDIENIISLVYDCYTEDIIHAELIVRVPHILAHYFDKPHMVEKLRNDYQPLFDFYDSKIMPQLETALITFRKHAEDELKSKDRKLSLLIKISIILAVLIPVCGIVVYLLVYEPTYKWSELNIGEKNKVFDSKVKFKGEILNFSDVFGKNDSSNNVFNILNSQQINKLIHGKTLELDDLENEVLKSYIYLVYSNSTHKLRNKIENAIVDFQGKNIIISSIIGNETRSYEYLNSKEIYEMLTNQSSLKIGIENRNETKFFVPRKFIHDGIEKDDYEIMIKQAITLTSDDLISESVQNKSILLSDDAGSGKTTIFGNLALEIKERFPLYWVQLIDLKSYVNIFKRAQKDKDNNEENKSEQNIESLINFLSKVFKIKNSLEKNILFKRFKEQRCIFLWDGFDEIAPTYTDFVLEFLIKIKKLGNIQFVSTRRNYETVIAQKLQTSVFHLLPYFKAENQLFLSKFYHFENLTKTEISKAFNATETFIIKMQKDSNDEAKDYITNPLLLEIIAEISIDDDEFKPNSTTFYSIYETFIKRKIRIANKKGEVVDEEQEQTVFDPNFNSFKIYQYFAIKLLQSDKFQDFFIEENFLSTQSLQLIKKYDNNPHLIKTNILSRQGILEVDSENNLQFVHRTFAEFFVAQYFVHNYYEFLDFLPEEEAEMRIKFMCHILLLPFQLRIQQFTSDYLKNSNFVLDNSTIFEKLFRDNTKKLSIIFYRAFSYNGRTQLQTVQNFFRFNKRLLEDKLLKYRQHGTIVSYTADENPVNFIQNFESTKTFFKNTFKDQPKKIEKLIYGENQKGNFILGAFKAKKAFAAYDVDKFLKTLDIKIDFDLQKFENLTTFFDFYRKTLKTFLTKEEKQELFCNSFLIVYDVEWGTIKMNELGEVLSQDQIQEIICRVNDDTIFYYIKDFNDFKKVLQFKKNCPEDEIFDSFYIFYDFNYLALDLDLVKNEDFFEVLWNFLSNYTSIGEKEKLLISEMYHDINSLRQRIPLYKAALLYGNSKVFEFLLNVVNQYSNKKTKIDLCNEFFTNNMWEQFESVSEVEFVKFINESFSQEEIRELFKDYMTAIFFKYENEKVNSSIYSLLESIMSSEQLINLSTLHEFCLKNPDDNVCTKYNQTFINAFGTDQKKCQNLTQNEIESYTCELKNSQLKQQIGENVKSGEFPHLAALGWSTKNEKYEFKCTGSLISKQFVLTSAQCRKIDDISPEIVKLGELESESKLDEFQMIEIDKFILFMNGSKQKNDIALVKIRKTVTFTKNIKPAQLWSTYNINSNEIIATYFIGKKVKKTDLNIYGKASCNLLTYDSNTQICAGNLTNYKGTCQRDIGAPLQITLESNRTIYYIIGIASYGLSACDFNSAIYTRVSAYSSWIFKSIED</sequence>
<dbReference type="InterPro" id="IPR043504">
    <property type="entry name" value="Peptidase_S1_PA_chymotrypsin"/>
</dbReference>
<reference evidence="3" key="1">
    <citation type="submission" date="2021-03" db="EMBL/GenBank/DDBJ databases">
        <title>Chromosome level genome of the anhydrobiotic midge Polypedilum vanderplanki.</title>
        <authorList>
            <person name="Yoshida Y."/>
            <person name="Kikawada T."/>
            <person name="Gusev O."/>
        </authorList>
    </citation>
    <scope>NUCLEOTIDE SEQUENCE</scope>
    <source>
        <strain evidence="3">NIAS01</strain>
        <tissue evidence="3">Whole body or cell culture</tissue>
    </source>
</reference>
<comment type="similarity">
    <text evidence="1">Belongs to the peptidase S1 family. CLIP subfamily.</text>
</comment>
<dbReference type="InterPro" id="IPR009003">
    <property type="entry name" value="Peptidase_S1_PA"/>
</dbReference>
<name>A0A9J6BQT9_POLVA</name>
<dbReference type="Gene3D" id="1.25.40.20">
    <property type="entry name" value="Ankyrin repeat-containing domain"/>
    <property type="match status" value="1"/>
</dbReference>
<dbReference type="Gene3D" id="2.40.10.10">
    <property type="entry name" value="Trypsin-like serine proteases"/>
    <property type="match status" value="2"/>
</dbReference>
<feature type="domain" description="Peptidase S1" evidence="2">
    <location>
        <begin position="1933"/>
        <end position="2155"/>
    </location>
</feature>
<dbReference type="SMART" id="SM00248">
    <property type="entry name" value="ANK"/>
    <property type="match status" value="2"/>
</dbReference>
<gene>
    <name evidence="3" type="ORF">PVAND_002304</name>
</gene>
<proteinExistence type="inferred from homology"/>
<dbReference type="OrthoDB" id="7739966at2759"/>
<evidence type="ECO:0000259" key="2">
    <source>
        <dbReference type="PROSITE" id="PS50240"/>
    </source>
</evidence>
<dbReference type="EMBL" id="JADBJN010000003">
    <property type="protein sequence ID" value="KAG5672151.1"/>
    <property type="molecule type" value="Genomic_DNA"/>
</dbReference>
<dbReference type="Proteomes" id="UP001107558">
    <property type="component" value="Chromosome 3"/>
</dbReference>
<dbReference type="Gene3D" id="3.40.50.300">
    <property type="entry name" value="P-loop containing nucleotide triphosphate hydrolases"/>
    <property type="match status" value="1"/>
</dbReference>
<dbReference type="InterPro" id="IPR001314">
    <property type="entry name" value="Peptidase_S1A"/>
</dbReference>
<dbReference type="GO" id="GO:0006508">
    <property type="term" value="P:proteolysis"/>
    <property type="evidence" value="ECO:0007669"/>
    <property type="project" value="InterPro"/>
</dbReference>
<dbReference type="SUPFAM" id="SSF50494">
    <property type="entry name" value="Trypsin-like serine proteases"/>
    <property type="match status" value="1"/>
</dbReference>
<dbReference type="InterPro" id="IPR002110">
    <property type="entry name" value="Ankyrin_rpt"/>
</dbReference>
<evidence type="ECO:0000313" key="3">
    <source>
        <dbReference type="EMBL" id="KAG5672151.1"/>
    </source>
</evidence>
<keyword evidence="4" id="KW-1185">Reference proteome</keyword>
<protein>
    <recommendedName>
        <fullName evidence="2">Peptidase S1 domain-containing protein</fullName>
    </recommendedName>
</protein>
<evidence type="ECO:0000256" key="1">
    <source>
        <dbReference type="ARBA" id="ARBA00024195"/>
    </source>
</evidence>
<dbReference type="SUPFAM" id="SSF52540">
    <property type="entry name" value="P-loop containing nucleoside triphosphate hydrolases"/>
    <property type="match status" value="1"/>
</dbReference>